<feature type="domain" description="Dystroglycan-type cadherin-like" evidence="1">
    <location>
        <begin position="1312"/>
        <end position="1402"/>
    </location>
</feature>
<proteinExistence type="predicted"/>
<dbReference type="SMART" id="SM00736">
    <property type="entry name" value="CADG"/>
    <property type="match status" value="1"/>
</dbReference>
<keyword evidence="3" id="KW-1185">Reference proteome</keyword>
<dbReference type="OrthoDB" id="951130at2"/>
<evidence type="ECO:0000313" key="3">
    <source>
        <dbReference type="Proteomes" id="UP000271925"/>
    </source>
</evidence>
<dbReference type="GO" id="GO:0016020">
    <property type="term" value="C:membrane"/>
    <property type="evidence" value="ECO:0007669"/>
    <property type="project" value="InterPro"/>
</dbReference>
<evidence type="ECO:0000259" key="1">
    <source>
        <dbReference type="SMART" id="SM00736"/>
    </source>
</evidence>
<accession>A0A3P1C2V2</accession>
<dbReference type="InterPro" id="IPR013783">
    <property type="entry name" value="Ig-like_fold"/>
</dbReference>
<dbReference type="RefSeq" id="WP_124872841.1">
    <property type="nucleotide sequence ID" value="NZ_RQJO01000007.1"/>
</dbReference>
<name>A0A3P1C2V2_9BACT</name>
<dbReference type="Proteomes" id="UP000271925">
    <property type="component" value="Unassembled WGS sequence"/>
</dbReference>
<dbReference type="EMBL" id="RQJO01000007">
    <property type="protein sequence ID" value="RRB07608.1"/>
    <property type="molecule type" value="Genomic_DNA"/>
</dbReference>
<dbReference type="InterPro" id="IPR006644">
    <property type="entry name" value="Cadg"/>
</dbReference>
<gene>
    <name evidence="2" type="ORF">EHT25_07460</name>
</gene>
<dbReference type="InterPro" id="IPR015919">
    <property type="entry name" value="Cadherin-like_sf"/>
</dbReference>
<sequence length="1599" mass="164676">MPLSYHPIHLLPGLCRATVLLLLWAVVTTQPAFSNPPTPTQTTWTGSTSSDWATAGNWSDGVPTTTLDVIIPNVTRSPQIGNGTLAVAKSVEIQNGASLTIASGGSLTINNSRFLILEGGRSYVMAFYNDGTVQNNGQLILGNTANAGIYGLVNRGSFNNNSGASLQIDRIETYSFYNEVGTVTNAGTVTLGSLASTSTFGLYNKATFTNTGRIQIDRMATYGLLNEAGTFTNTATISIGSLASTGTYGISNESTFNNNTGGIIQIDRAGTYGLYNESGTFTNAAAITIGAAVEASAGVNGIGNFQGTFINDAGGSIQIDRTESVGLQNMSPGTFTNAATITIGSIASKNAYGLDNQSTFNNNAGGIIRIDRSKTYGLNNNSGTFNNAATLIIGGSFEIGNSGLYNSAIFNNNTGGSIQLDRSTYNGIKNSGGTFTNVALINIGASTGFTGIRNDATFANGCGGAITTQNIIENARTFTNSGAIIEKASGNSSISTNTGLVQNLNGGTFTITTNTGSLITTEGVYWRGCFNTDWATASNWSKGLVPTASDDVVIPTGTTYQPIIGASTNAVVNSIEVQTGATLTLASSSTLTVNGYKTVQDITSPFSNAGTVTNNGLLQLGNSVSVGLSNTGTFTNNSCAEFRLRAGLSNTGTLTNGDLMTVITVATHTNTSGLVNNGIIEYPLGNPISNVTNNDLIVKNFTSCRSISPALQLGSSNSFQVSSTWYKDQNMTQTGGTYNQETNTFTVTSLDEGRTHTLYFTVVDNANQCTRNMSVSVEISNTPSVSISGNPSLTITPGTSVTLTASGANSYTWSTGEITSSITVSPLTSTEYSLTGVSGLCSGIASQTVTVANPASATLSGSTTLCPGQPATLSVDLTGTAPWSLTYTDGSTPVVLTDITTSPHTFTVNPGTTTTYSLLGVATAEAPTNGTVSGTATVTRNSVASAPVLTPSSTSVVQNTPDVTLTISGCSSGVTWTGPNNTSGTQTTINAPTSAIATLVYSATCVSTCPAPPGSATITVTALPASATLSGSTTLCSGQPATLSVALTGTQPWSLTYTDGTTPVVLTGITASPHTFTVNPGITTTYSLLGVATAEAPANGTVSGTATVTRSSVAPMPVLTLSNTSVIQNTPFVTLTISGCANDLNWSANNNTSGTGTTINVPTSAVATLVYSATCVSACPAPPGSATITITAPTATGSFDGFVNGADCGSFRGWAWDRSKPNTAFSVDILDGPNVIGTLLAGDFRQDLLDAGKGNGKHSFRFTIPESIKDGLPHNLSARIAGSSFMLKDSPKALICQSSTTPVGNKPPVPPTPTVLIAPLTAQVGVAFSGTLVAFTDPEGQPLTYKLSGLPGGLSISETSRVISGTPTADGTFVLTYSATDSDGATNSVSFNLMVNPAQTTTVTGNFEGYLDKVECGTIRGWVWDRNKPNTPVTVEFYTGSTVWGSTIANIYRDDLKNAGKGNGVHAYSFEVPASLKDGTTRLIYGRVQGSTFVLKDSGKPLTCGSPARLSAETGSELSVTVLGNPVTDQVELEIRGAAGQSVNLHLSDASGRLANQHRIELAKPVERYSFAVGQQPAGLLLLRVNTAWKTVTLKMVKN</sequence>
<dbReference type="Gene3D" id="2.60.40.10">
    <property type="entry name" value="Immunoglobulins"/>
    <property type="match status" value="1"/>
</dbReference>
<dbReference type="GO" id="GO:0005509">
    <property type="term" value="F:calcium ion binding"/>
    <property type="evidence" value="ECO:0007669"/>
    <property type="project" value="InterPro"/>
</dbReference>
<organism evidence="2 3">
    <name type="scientific">Larkinella rosea</name>
    <dbReference type="NCBI Taxonomy" id="2025312"/>
    <lineage>
        <taxon>Bacteria</taxon>
        <taxon>Pseudomonadati</taxon>
        <taxon>Bacteroidota</taxon>
        <taxon>Cytophagia</taxon>
        <taxon>Cytophagales</taxon>
        <taxon>Spirosomataceae</taxon>
        <taxon>Larkinella</taxon>
    </lineage>
</organism>
<dbReference type="SUPFAM" id="SSF49313">
    <property type="entry name" value="Cadherin-like"/>
    <property type="match status" value="1"/>
</dbReference>
<reference evidence="2 3" key="1">
    <citation type="submission" date="2018-11" db="EMBL/GenBank/DDBJ databases">
        <authorList>
            <person name="Zhou Z."/>
            <person name="Wang G."/>
        </authorList>
    </citation>
    <scope>NUCLEOTIDE SEQUENCE [LARGE SCALE GENOMIC DNA]</scope>
    <source>
        <strain evidence="2 3">KCTC52004</strain>
    </source>
</reference>
<protein>
    <recommendedName>
        <fullName evidence="1">Dystroglycan-type cadherin-like domain-containing protein</fullName>
    </recommendedName>
</protein>
<dbReference type="Pfam" id="PF05345">
    <property type="entry name" value="He_PIG"/>
    <property type="match status" value="1"/>
</dbReference>
<comment type="caution">
    <text evidence="2">The sequence shown here is derived from an EMBL/GenBank/DDBJ whole genome shotgun (WGS) entry which is preliminary data.</text>
</comment>
<evidence type="ECO:0000313" key="2">
    <source>
        <dbReference type="EMBL" id="RRB07608.1"/>
    </source>
</evidence>